<dbReference type="EMBL" id="JAPESX010001379">
    <property type="protein sequence ID" value="KAJ8114741.1"/>
    <property type="molecule type" value="Genomic_DNA"/>
</dbReference>
<evidence type="ECO:0000313" key="1">
    <source>
        <dbReference type="EMBL" id="KAJ8114741.1"/>
    </source>
</evidence>
<proteinExistence type="predicted"/>
<protein>
    <submittedName>
        <fullName evidence="1">Uncharacterized protein</fullName>
    </submittedName>
</protein>
<comment type="caution">
    <text evidence="1">The sequence shown here is derived from an EMBL/GenBank/DDBJ whole genome shotgun (WGS) entry which is preliminary data.</text>
</comment>
<sequence length="290" mass="31555">MPSPRRLRLFMITILAIVVTILFFTSQKRHTAAHDPRTINSFFGKTVNGLDQRHGGGGQVVTSGQGVSSNDNLKDHDGDGSVDEDDEILAQEMADRLRAAEQQAKEQANAKSPLKPDAPSDVVGVGSSAGGQSKGKYRITEHDADADADAEDEDEGEGEEDMGEDEDSDVEVVLRQILKKSPVVIFSKTYCPYSKKAKGVLLEKYIIEPTPYVVELDEHPLGSKLQTLLAEKTGRRTVPNILINGESVGGSDDIAGLDMRKTLIDKFKSVGRAKLSMKERFTGNVRDKAS</sequence>
<accession>A0ACC2IHU8</accession>
<gene>
    <name evidence="1" type="ORF">ONZ43_g4835</name>
</gene>
<evidence type="ECO:0000313" key="2">
    <source>
        <dbReference type="Proteomes" id="UP001153334"/>
    </source>
</evidence>
<organism evidence="1 2">
    <name type="scientific">Nemania bipapillata</name>
    <dbReference type="NCBI Taxonomy" id="110536"/>
    <lineage>
        <taxon>Eukaryota</taxon>
        <taxon>Fungi</taxon>
        <taxon>Dikarya</taxon>
        <taxon>Ascomycota</taxon>
        <taxon>Pezizomycotina</taxon>
        <taxon>Sordariomycetes</taxon>
        <taxon>Xylariomycetidae</taxon>
        <taxon>Xylariales</taxon>
        <taxon>Xylariaceae</taxon>
        <taxon>Nemania</taxon>
    </lineage>
</organism>
<name>A0ACC2IHU8_9PEZI</name>
<keyword evidence="2" id="KW-1185">Reference proteome</keyword>
<reference evidence="1" key="1">
    <citation type="submission" date="2022-11" db="EMBL/GenBank/DDBJ databases">
        <title>Genome Sequence of Nemania bipapillata.</title>
        <authorList>
            <person name="Buettner E."/>
        </authorList>
    </citation>
    <scope>NUCLEOTIDE SEQUENCE</scope>
    <source>
        <strain evidence="1">CP14</strain>
    </source>
</reference>
<dbReference type="Proteomes" id="UP001153334">
    <property type="component" value="Unassembled WGS sequence"/>
</dbReference>